<evidence type="ECO:0000256" key="2">
    <source>
        <dbReference type="ARBA" id="ARBA00006411"/>
    </source>
</evidence>
<comment type="similarity">
    <text evidence="2">Belongs to the EspG family.</text>
</comment>
<comment type="subcellular location">
    <subcellularLocation>
        <location evidence="1">Cytoplasm</location>
    </subcellularLocation>
</comment>
<dbReference type="Proteomes" id="UP001501747">
    <property type="component" value="Unassembled WGS sequence"/>
</dbReference>
<dbReference type="EMBL" id="BAABAL010000006">
    <property type="protein sequence ID" value="GAA4001190.1"/>
    <property type="molecule type" value="Genomic_DNA"/>
</dbReference>
<keyword evidence="4" id="KW-0143">Chaperone</keyword>
<evidence type="ECO:0000256" key="4">
    <source>
        <dbReference type="ARBA" id="ARBA00023186"/>
    </source>
</evidence>
<evidence type="ECO:0008006" key="7">
    <source>
        <dbReference type="Google" id="ProtNLM"/>
    </source>
</evidence>
<evidence type="ECO:0000313" key="6">
    <source>
        <dbReference type="Proteomes" id="UP001501747"/>
    </source>
</evidence>
<name>A0ABP7RRF2_9PSEU</name>
<evidence type="ECO:0000256" key="1">
    <source>
        <dbReference type="ARBA" id="ARBA00004496"/>
    </source>
</evidence>
<keyword evidence="3" id="KW-0963">Cytoplasm</keyword>
<organism evidence="5 6">
    <name type="scientific">Allokutzneria multivorans</name>
    <dbReference type="NCBI Taxonomy" id="1142134"/>
    <lineage>
        <taxon>Bacteria</taxon>
        <taxon>Bacillati</taxon>
        <taxon>Actinomycetota</taxon>
        <taxon>Actinomycetes</taxon>
        <taxon>Pseudonocardiales</taxon>
        <taxon>Pseudonocardiaceae</taxon>
        <taxon>Allokutzneria</taxon>
    </lineage>
</organism>
<accession>A0ABP7RRF2</accession>
<evidence type="ECO:0000256" key="3">
    <source>
        <dbReference type="ARBA" id="ARBA00022490"/>
    </source>
</evidence>
<sequence>MFPCPVVRHEPSHRESEPEAGVPIVSISAVRRRVSLPPIPAQVYETCWNLLGLGAMPFPLVVLGHAGEERGLTSDWLGEHGLGGSGCGADRVGTELASALRVISDFDDELAVVYADEPGQTRVGCFTRGAEGLRAVLRGESVELCWIDPAHAAESAMAAIPPRAAALVPGPRNAADDTAVAEDAVGNAEFFAVYSTATAFGRATTVSRTPDRTGTRVSEVPVTWLDTPAGRYSITTADGQLALTPAAPAALLCQLRALFA</sequence>
<evidence type="ECO:0000313" key="5">
    <source>
        <dbReference type="EMBL" id="GAA4001190.1"/>
    </source>
</evidence>
<dbReference type="Pfam" id="PF14011">
    <property type="entry name" value="ESX-1_EspG"/>
    <property type="match status" value="1"/>
</dbReference>
<comment type="caution">
    <text evidence="5">The sequence shown here is derived from an EMBL/GenBank/DDBJ whole genome shotgun (WGS) entry which is preliminary data.</text>
</comment>
<reference evidence="6" key="1">
    <citation type="journal article" date="2019" name="Int. J. Syst. Evol. Microbiol.">
        <title>The Global Catalogue of Microorganisms (GCM) 10K type strain sequencing project: providing services to taxonomists for standard genome sequencing and annotation.</title>
        <authorList>
            <consortium name="The Broad Institute Genomics Platform"/>
            <consortium name="The Broad Institute Genome Sequencing Center for Infectious Disease"/>
            <person name="Wu L."/>
            <person name="Ma J."/>
        </authorList>
    </citation>
    <scope>NUCLEOTIDE SEQUENCE [LARGE SCALE GENOMIC DNA]</scope>
    <source>
        <strain evidence="6">JCM 17342</strain>
    </source>
</reference>
<protein>
    <recommendedName>
        <fullName evidence="7">ESX secretion-associated protein EspG</fullName>
    </recommendedName>
</protein>
<keyword evidence="6" id="KW-1185">Reference proteome</keyword>
<gene>
    <name evidence="5" type="ORF">GCM10022247_22240</name>
</gene>
<dbReference type="InterPro" id="IPR025734">
    <property type="entry name" value="EspG"/>
</dbReference>
<proteinExistence type="inferred from homology"/>